<sequence length="77" mass="9325">MNFLFNMCSCPNIKNRFFDIDTPNTTEFIQHLNYVTEHDYPTFHRHKCRDLYSEILCDWNSTLQFCSVPYFIGFVED</sequence>
<evidence type="ECO:0000313" key="1">
    <source>
        <dbReference type="EMBL" id="MBB5143662.1"/>
    </source>
</evidence>
<gene>
    <name evidence="1" type="ORF">HNQ38_001759</name>
</gene>
<dbReference type="Proteomes" id="UP000539075">
    <property type="component" value="Unassembled WGS sequence"/>
</dbReference>
<dbReference type="AlphaFoldDB" id="A0A7W8C119"/>
<reference evidence="1 2" key="1">
    <citation type="submission" date="2020-08" db="EMBL/GenBank/DDBJ databases">
        <title>Genomic Encyclopedia of Type Strains, Phase IV (KMG-IV): sequencing the most valuable type-strain genomes for metagenomic binning, comparative biology and taxonomic classification.</title>
        <authorList>
            <person name="Goeker M."/>
        </authorList>
    </citation>
    <scope>NUCLEOTIDE SEQUENCE [LARGE SCALE GENOMIC DNA]</scope>
    <source>
        <strain evidence="1 2">DSM 11275</strain>
    </source>
</reference>
<organism evidence="1 2">
    <name type="scientific">Desulfovibrio intestinalis</name>
    <dbReference type="NCBI Taxonomy" id="58621"/>
    <lineage>
        <taxon>Bacteria</taxon>
        <taxon>Pseudomonadati</taxon>
        <taxon>Thermodesulfobacteriota</taxon>
        <taxon>Desulfovibrionia</taxon>
        <taxon>Desulfovibrionales</taxon>
        <taxon>Desulfovibrionaceae</taxon>
        <taxon>Desulfovibrio</taxon>
    </lineage>
</organism>
<keyword evidence="2" id="KW-1185">Reference proteome</keyword>
<evidence type="ECO:0000313" key="2">
    <source>
        <dbReference type="Proteomes" id="UP000539075"/>
    </source>
</evidence>
<name>A0A7W8C119_9BACT</name>
<accession>A0A7W8C119</accession>
<proteinExistence type="predicted"/>
<comment type="caution">
    <text evidence="1">The sequence shown here is derived from an EMBL/GenBank/DDBJ whole genome shotgun (WGS) entry which is preliminary data.</text>
</comment>
<dbReference type="EMBL" id="JACHGO010000004">
    <property type="protein sequence ID" value="MBB5143662.1"/>
    <property type="molecule type" value="Genomic_DNA"/>
</dbReference>
<protein>
    <submittedName>
        <fullName evidence="1">Uncharacterized protein</fullName>
    </submittedName>
</protein>